<comment type="function">
    <text evidence="4">Catalyzes two steps in the biosynthesis of coenzyme A. In the first step cysteine is conjugated to 4'-phosphopantothenate to form 4-phosphopantothenoylcysteine, in the latter compound is decarboxylated to form 4'-phosphopantotheine.</text>
</comment>
<dbReference type="InterPro" id="IPR003382">
    <property type="entry name" value="Flavoprotein"/>
</dbReference>
<keyword evidence="3 4" id="KW-0288">FMN</keyword>
<feature type="region of interest" description="Phosphopantothenoylcysteine decarboxylase" evidence="3">
    <location>
        <begin position="1"/>
        <end position="241"/>
    </location>
</feature>
<comment type="similarity">
    <text evidence="3 4">In the N-terminal section; belongs to the HFCD (homo-oligomeric flavin containing Cys decarboxylase) superfamily.</text>
</comment>
<sequence>MTNSTTSTTPAGAGTTPGHAGTAPAAAGTAPAAAGTDAAGPTATSPDGGPGGRRLRVVVGVGGGIAAYKACQVVRTFTEAGHDVRVIPTEAALRFVGAATFEALSGNPVSTTVFDNVDEVEHVRLGHEADLVVVAPATADLMARLAHGRADDLLTASCLVATCPVVLAPAMHTEMWRHPATRDNVALLRSRGTVVLEPAHGRLTGADSGPGRLPDPEHIAHLGLAAVERPGIFRRTLEGCTVVVSAGGTREPLDPVRFLGNSSSGRQGFAVADVAAQRGAEVRIVAGAVDELPLPSGATVEQVETAREMEAAVVRAVTGEGWARPAAGTDPDGTAPDTDAADPASPADVLVMAAAVADYRPAVTADAKLKKGGDTPLDRLELTENPDILRGVVDRRAAGTVPAALRIVGFAAETGDPEHTPLEHARAKLARKGCDILMCNPVGSGRVFGRDDSSGWLLRSGVEGETVVPPGSKLLVAAAILDEVDAAREAAERPSGPVG</sequence>
<comment type="pathway">
    <text evidence="3 4">Cofactor biosynthesis; coenzyme A biosynthesis; CoA from (R)-pantothenate: step 3/5.</text>
</comment>
<dbReference type="GO" id="GO:0015937">
    <property type="term" value="P:coenzyme A biosynthetic process"/>
    <property type="evidence" value="ECO:0007669"/>
    <property type="project" value="UniProtKB-UniRule"/>
</dbReference>
<proteinExistence type="inferred from homology"/>
<dbReference type="GO" id="GO:0071513">
    <property type="term" value="C:phosphopantothenoylcysteine decarboxylase complex"/>
    <property type="evidence" value="ECO:0007669"/>
    <property type="project" value="TreeGrafter"/>
</dbReference>
<dbReference type="HAMAP" id="MF_02225">
    <property type="entry name" value="CoaBC"/>
    <property type="match status" value="1"/>
</dbReference>
<evidence type="ECO:0000256" key="4">
    <source>
        <dbReference type="RuleBase" id="RU364078"/>
    </source>
</evidence>
<dbReference type="InterPro" id="IPR036551">
    <property type="entry name" value="Flavin_trans-like"/>
</dbReference>
<comment type="catalytic activity">
    <reaction evidence="3 4">
        <text>(R)-4'-phosphopantothenate + L-cysteine + CTP = N-[(R)-4-phosphopantothenoyl]-L-cysteine + CMP + diphosphate + H(+)</text>
        <dbReference type="Rhea" id="RHEA:19397"/>
        <dbReference type="ChEBI" id="CHEBI:10986"/>
        <dbReference type="ChEBI" id="CHEBI:15378"/>
        <dbReference type="ChEBI" id="CHEBI:33019"/>
        <dbReference type="ChEBI" id="CHEBI:35235"/>
        <dbReference type="ChEBI" id="CHEBI:37563"/>
        <dbReference type="ChEBI" id="CHEBI:59458"/>
        <dbReference type="ChEBI" id="CHEBI:60377"/>
        <dbReference type="EC" id="6.3.2.5"/>
    </reaction>
</comment>
<keyword evidence="3" id="KW-0511">Multifunctional enzyme</keyword>
<keyword evidence="3" id="KW-0479">Metal-binding</keyword>
<keyword evidence="3 4" id="KW-0436">Ligase</keyword>
<comment type="caution">
    <text evidence="3">Lacks conserved residue(s) required for the propagation of feature annotation.</text>
</comment>
<dbReference type="Pfam" id="PF02441">
    <property type="entry name" value="Flavoprotein"/>
    <property type="match status" value="1"/>
</dbReference>
<dbReference type="Proteomes" id="UP000612712">
    <property type="component" value="Unassembled WGS sequence"/>
</dbReference>
<dbReference type="EMBL" id="JACHWT010000007">
    <property type="protein sequence ID" value="MBB3116452.1"/>
    <property type="molecule type" value="Genomic_DNA"/>
</dbReference>
<dbReference type="GO" id="GO:0015941">
    <property type="term" value="P:pantothenate catabolic process"/>
    <property type="evidence" value="ECO:0007669"/>
    <property type="project" value="InterPro"/>
</dbReference>
<feature type="binding site" evidence="3">
    <location>
        <position position="428"/>
    </location>
    <ligand>
        <name>CTP</name>
        <dbReference type="ChEBI" id="CHEBI:37563"/>
    </ligand>
</feature>
<comment type="caution">
    <text evidence="8">The sequence shown here is derived from an EMBL/GenBank/DDBJ whole genome shotgun (WGS) entry which is preliminary data.</text>
</comment>
<comment type="function">
    <text evidence="3">Catalyzes two sequential steps in the biosynthesis of coenzyme A. In the first step cysteine is conjugated to 4'-phosphopantothenate to form 4-phosphopantothenoylcysteine. In the second step the latter compound is decarboxylated to form 4'-phosphopantotheine.</text>
</comment>
<dbReference type="GO" id="GO:0046872">
    <property type="term" value="F:metal ion binding"/>
    <property type="evidence" value="ECO:0007669"/>
    <property type="project" value="UniProtKB-KW"/>
</dbReference>
<dbReference type="InterPro" id="IPR035929">
    <property type="entry name" value="CoaB-like_sf"/>
</dbReference>
<keyword evidence="3 4" id="KW-0285">Flavoprotein</keyword>
<feature type="domain" description="DNA/pantothenate metabolism flavoprotein C-terminal" evidence="7">
    <location>
        <begin position="344"/>
        <end position="485"/>
    </location>
</feature>
<evidence type="ECO:0000259" key="6">
    <source>
        <dbReference type="Pfam" id="PF02441"/>
    </source>
</evidence>
<evidence type="ECO:0000256" key="2">
    <source>
        <dbReference type="ARBA" id="ARBA00023239"/>
    </source>
</evidence>
<dbReference type="PANTHER" id="PTHR14359">
    <property type="entry name" value="HOMO-OLIGOMERIC FLAVIN CONTAINING CYS DECARBOXYLASE FAMILY"/>
    <property type="match status" value="1"/>
</dbReference>
<feature type="binding site" evidence="3">
    <location>
        <position position="410"/>
    </location>
    <ligand>
        <name>CTP</name>
        <dbReference type="ChEBI" id="CHEBI:37563"/>
    </ligand>
</feature>
<dbReference type="EC" id="4.1.1.36" evidence="3"/>
<feature type="domain" description="Flavoprotein" evidence="6">
    <location>
        <begin position="56"/>
        <end position="221"/>
    </location>
</feature>
<dbReference type="GO" id="GO:0010181">
    <property type="term" value="F:FMN binding"/>
    <property type="evidence" value="ECO:0007669"/>
    <property type="project" value="UniProtKB-UniRule"/>
</dbReference>
<dbReference type="GO" id="GO:0004632">
    <property type="term" value="F:phosphopantothenate--cysteine ligase activity"/>
    <property type="evidence" value="ECO:0007669"/>
    <property type="project" value="UniProtKB-UniRule"/>
</dbReference>
<evidence type="ECO:0000256" key="5">
    <source>
        <dbReference type="SAM" id="MobiDB-lite"/>
    </source>
</evidence>
<comment type="catalytic activity">
    <reaction evidence="3 4">
        <text>N-[(R)-4-phosphopantothenoyl]-L-cysteine + H(+) = (R)-4'-phosphopantetheine + CO2</text>
        <dbReference type="Rhea" id="RHEA:16793"/>
        <dbReference type="ChEBI" id="CHEBI:15378"/>
        <dbReference type="ChEBI" id="CHEBI:16526"/>
        <dbReference type="ChEBI" id="CHEBI:59458"/>
        <dbReference type="ChEBI" id="CHEBI:61723"/>
        <dbReference type="EC" id="4.1.1.36"/>
    </reaction>
</comment>
<dbReference type="InterPro" id="IPR007085">
    <property type="entry name" value="DNA/pantothenate-metab_flavo_C"/>
</dbReference>
<feature type="compositionally biased region" description="Low complexity" evidence="5">
    <location>
        <begin position="1"/>
        <end position="46"/>
    </location>
</feature>
<evidence type="ECO:0000313" key="9">
    <source>
        <dbReference type="Proteomes" id="UP000612712"/>
    </source>
</evidence>
<evidence type="ECO:0000256" key="1">
    <source>
        <dbReference type="ARBA" id="ARBA00022793"/>
    </source>
</evidence>
<dbReference type="AlphaFoldDB" id="A0A8H9YBY4"/>
<evidence type="ECO:0000313" key="8">
    <source>
        <dbReference type="EMBL" id="MBB3116452.1"/>
    </source>
</evidence>
<dbReference type="Gene3D" id="3.40.50.10300">
    <property type="entry name" value="CoaB-like"/>
    <property type="match status" value="1"/>
</dbReference>
<feature type="binding site" evidence="3">
    <location>
        <begin position="386"/>
        <end position="389"/>
    </location>
    <ligand>
        <name>CTP</name>
        <dbReference type="ChEBI" id="CHEBI:37563"/>
    </ligand>
</feature>
<feature type="region of interest" description="Disordered" evidence="5">
    <location>
        <begin position="1"/>
        <end position="55"/>
    </location>
</feature>
<comment type="similarity">
    <text evidence="3 4">In the C-terminal section; belongs to the PPC synthetase family.</text>
</comment>
<accession>A0A8H9YBY4</accession>
<comment type="cofactor">
    <cofactor evidence="3">
        <name>Mg(2+)</name>
        <dbReference type="ChEBI" id="CHEBI:18420"/>
    </cofactor>
</comment>
<reference evidence="8" key="1">
    <citation type="submission" date="2020-08" db="EMBL/GenBank/DDBJ databases">
        <title>Sequencing the genomes of 1000 actinobacteria strains.</title>
        <authorList>
            <person name="Klenk H.-P."/>
        </authorList>
    </citation>
    <scope>NUCLEOTIDE SEQUENCE</scope>
    <source>
        <strain evidence="8">DSM 20582</strain>
    </source>
</reference>
<name>A0A8H9YBY4_9CORY</name>
<dbReference type="Gene3D" id="3.40.50.1950">
    <property type="entry name" value="Flavin prenyltransferase-like"/>
    <property type="match status" value="1"/>
</dbReference>
<dbReference type="NCBIfam" id="TIGR00521">
    <property type="entry name" value="coaBC_dfp"/>
    <property type="match status" value="1"/>
</dbReference>
<keyword evidence="2 3" id="KW-0456">Lyase</keyword>
<dbReference type="SUPFAM" id="SSF102645">
    <property type="entry name" value="CoaB-like"/>
    <property type="match status" value="1"/>
</dbReference>
<comment type="cofactor">
    <cofactor evidence="3">
        <name>FMN</name>
        <dbReference type="ChEBI" id="CHEBI:58210"/>
    </cofactor>
    <text evidence="3">Binds 1 FMN per subunit.</text>
</comment>
<feature type="compositionally biased region" description="Low complexity" evidence="5">
    <location>
        <begin position="325"/>
        <end position="344"/>
    </location>
</feature>
<dbReference type="EC" id="6.3.2.5" evidence="3"/>
<evidence type="ECO:0000259" key="7">
    <source>
        <dbReference type="Pfam" id="PF04127"/>
    </source>
</evidence>
<feature type="domain" description="DNA/pantothenate metabolism flavoprotein C-terminal" evidence="7">
    <location>
        <begin position="237"/>
        <end position="318"/>
    </location>
</feature>
<feature type="region of interest" description="Disordered" evidence="5">
    <location>
        <begin position="322"/>
        <end position="344"/>
    </location>
</feature>
<keyword evidence="1 3" id="KW-0210">Decarboxylase</keyword>
<protein>
    <recommendedName>
        <fullName evidence="3">Coenzyme A biosynthesis bifunctional protein CoaBC</fullName>
    </recommendedName>
    <alternativeName>
        <fullName evidence="3">DNA/pantothenate metabolism flavoprotein</fullName>
    </alternativeName>
    <alternativeName>
        <fullName evidence="3">Phosphopantothenoylcysteine synthetase/decarboxylase</fullName>
        <shortName evidence="3">PPCS-PPCDC</shortName>
    </alternativeName>
    <domain>
        <recommendedName>
            <fullName evidence="3">Phosphopantothenoylcysteine decarboxylase</fullName>
            <shortName evidence="3">PPC decarboxylase</shortName>
            <shortName evidence="3">PPC-DC</shortName>
            <ecNumber evidence="3">4.1.1.36</ecNumber>
        </recommendedName>
        <alternativeName>
            <fullName evidence="3">CoaC</fullName>
        </alternativeName>
    </domain>
    <domain>
        <recommendedName>
            <fullName evidence="3">Phosphopantothenate--cysteine ligase</fullName>
            <ecNumber evidence="3">6.3.2.5</ecNumber>
        </recommendedName>
        <alternativeName>
            <fullName evidence="3">CoaB</fullName>
        </alternativeName>
        <alternativeName>
            <fullName evidence="3">Phosphopantothenoylcysteine synthetase</fullName>
            <shortName evidence="3">PPC synthetase</shortName>
            <shortName evidence="3">PPC-S</shortName>
        </alternativeName>
    </domain>
</protein>
<dbReference type="SUPFAM" id="SSF52507">
    <property type="entry name" value="Homo-oligomeric flavin-containing Cys decarboxylases, HFCD"/>
    <property type="match status" value="1"/>
</dbReference>
<comment type="pathway">
    <text evidence="3 4">Cofactor biosynthesis; coenzyme A biosynthesis; CoA from (R)-pantothenate: step 2/5.</text>
</comment>
<dbReference type="UniPathway" id="UPA00241">
    <property type="reaction ID" value="UER00353"/>
</dbReference>
<gene>
    <name evidence="3" type="primary">coaBC</name>
    <name evidence="8" type="ORF">FHU32_001691</name>
</gene>
<feature type="binding site" evidence="3">
    <location>
        <position position="368"/>
    </location>
    <ligand>
        <name>CTP</name>
        <dbReference type="ChEBI" id="CHEBI:37563"/>
    </ligand>
</feature>
<evidence type="ECO:0000256" key="3">
    <source>
        <dbReference type="HAMAP-Rule" id="MF_02225"/>
    </source>
</evidence>
<dbReference type="GO" id="GO:0004633">
    <property type="term" value="F:phosphopantothenoylcysteine decarboxylase activity"/>
    <property type="evidence" value="ECO:0007669"/>
    <property type="project" value="UniProtKB-UniRule"/>
</dbReference>
<keyword evidence="3" id="KW-0460">Magnesium</keyword>
<organism evidence="8 9">
    <name type="scientific">Corynebacterium bovis DSM 20582 = CIP 54.80</name>
    <dbReference type="NCBI Taxonomy" id="927655"/>
    <lineage>
        <taxon>Bacteria</taxon>
        <taxon>Bacillati</taxon>
        <taxon>Actinomycetota</taxon>
        <taxon>Actinomycetes</taxon>
        <taxon>Mycobacteriales</taxon>
        <taxon>Corynebacteriaceae</taxon>
        <taxon>Corynebacterium</taxon>
    </lineage>
</organism>
<dbReference type="Pfam" id="PF04127">
    <property type="entry name" value="DFP"/>
    <property type="match status" value="2"/>
</dbReference>
<feature type="binding site" evidence="3">
    <location>
        <position position="358"/>
    </location>
    <ligand>
        <name>CTP</name>
        <dbReference type="ChEBI" id="CHEBI:37563"/>
    </ligand>
</feature>
<feature type="binding site" evidence="3">
    <location>
        <position position="432"/>
    </location>
    <ligand>
        <name>CTP</name>
        <dbReference type="ChEBI" id="CHEBI:37563"/>
    </ligand>
</feature>
<feature type="region of interest" description="Phosphopantothenate--cysteine ligase" evidence="3">
    <location>
        <begin position="242"/>
        <end position="499"/>
    </location>
</feature>
<dbReference type="InterPro" id="IPR005252">
    <property type="entry name" value="CoaBC"/>
</dbReference>
<dbReference type="PANTHER" id="PTHR14359:SF6">
    <property type="entry name" value="PHOSPHOPANTOTHENOYLCYSTEINE DECARBOXYLASE"/>
    <property type="match status" value="1"/>
</dbReference>